<dbReference type="GeneID" id="80545150"/>
<evidence type="ECO:0000313" key="1">
    <source>
        <dbReference type="EMBL" id="UVF62598.1"/>
    </source>
</evidence>
<accession>A0A976UB12</accession>
<protein>
    <submittedName>
        <fullName evidence="1">Uncharacterized protein</fullName>
    </submittedName>
</protein>
<sequence length="59" mass="6849">MSWKTILKGDFPKEIKHDGIEYYVVEYLEDGKKGVYHTDDKNAPDQVLELYLDEANSKA</sequence>
<organism evidence="1 2">
    <name type="scientific">Poseidoniales virus YSH_150918</name>
    <dbReference type="NCBI Taxonomy" id="3071324"/>
    <lineage>
        <taxon>Viruses</taxon>
        <taxon>Duplodnaviria</taxon>
        <taxon>Heunggongvirae</taxon>
        <taxon>Uroviricota</taxon>
        <taxon>Caudoviricetes</taxon>
        <taxon>Magrovirales</taxon>
        <taxon>Aoguangviridae</taxon>
        <taxon>Aobingvirus</taxon>
        <taxon>Aobingvirus yangshanense</taxon>
    </lineage>
</organism>
<evidence type="ECO:0000313" key="2">
    <source>
        <dbReference type="Proteomes" id="UP001157002"/>
    </source>
</evidence>
<dbReference type="Proteomes" id="UP001157002">
    <property type="component" value="Segment"/>
</dbReference>
<dbReference type="KEGG" id="vg:80545150"/>
<keyword evidence="2" id="KW-1185">Reference proteome</keyword>
<proteinExistence type="predicted"/>
<name>A0A976UB12_9CAUD</name>
<reference evidence="1 2" key="1">
    <citation type="submission" date="2022-05" db="EMBL/GenBank/DDBJ databases">
        <title>Diverse viruses of marine archaea discovered using metagenomics.</title>
        <authorList>
            <person name="Zhou Y."/>
        </authorList>
    </citation>
    <scope>NUCLEOTIDE SEQUENCE [LARGE SCALE GENOMIC DNA]</scope>
    <source>
        <strain evidence="1">YSH_150918</strain>
    </source>
</reference>
<dbReference type="EMBL" id="ON649702">
    <property type="protein sequence ID" value="UVF62598.1"/>
    <property type="molecule type" value="Genomic_DNA"/>
</dbReference>
<dbReference type="RefSeq" id="YP_010806189.1">
    <property type="nucleotide sequence ID" value="NC_077214.1"/>
</dbReference>